<sequence length="1630" mass="178722">MAEVIKGTGPRKMTMKRSDGKPDVDIVSNADGKWSVDVGSEGKGKVTFQFFNGEEKLGEQVIDFVSTLDGYAFYDKLSTKNYSNVIARLISDSLAPVPNTTVSFSYSVDGEAAVTGSSYPSNQYGLFSVSIPTNEMVGKSKLALTLTLGEVSATLNFDLVDEYLPMNFDTVYYPQKADPDEVLKVYGKTFYSYSETQLLGPNRKLVYVDRNPALPTDVSASLEDNGFFAIDIPPTQMFALMNNASTSINAPDLIKGVKRPDLLRVGSRNLMIFDTTWSGGSSVEFSARLFDQEGTYPVLNSSSMTVVDLRATRYYQTANLNNDGSMETWLSVRDDSKHNQCFVDGRLVHPQMTRYGHTGNMFNLAAGTSNWVRIGQPVVNVFAFTNALSIPTAGVSVKLSSIENGVKTEVGTAVTDKYGVVSFTIEPRDQQTRLEMVAEADGLELYFVNDWVDASKYKVATDITLPFIPPIFYDGYIQLNFDPIDANGERFNTNPTITYEGMHLQVRDYPFYRPYLDLGEGESRYMFSLGGELEKFPNRTRIAMSCDEMRVDKDVVIGKAKGINPLIYAAGAGVAGYPITVGWRVLDDALAPLANKTVKVWYDAVEGEAVHTLTTDAFGSVTADVPWKPLTYKRTIIIQSEGDEFTQELMWTRKSTACDISLHFSETQLPGTEWSVDVKAKDQFGKLLTNEACALYEVWMENKAGIYNKEAHNLNGRYTNRSGKMDLNWPTDDTQVTNWVYYTETGFKEFVFDKNNLTNTVSAPVTALKVQPWSPVYGNVNSTSKFAILATDAEGSPVANAVIEVHKTDAAGELYATVMTNDKGEAYYETNHVKVEGNETLYFVSNGISTTYVVEWTTSKTGAVFEDMDWTLDVANGHDGILVGRVKSHLGEFVHNSNLRFYDAVTGTELSGMGSRTFMDGRFTAPVPGTGIKDYVVATDDGFFPFRMVWSDIPLINPTHFELASTTSKVFVMDNDMLVSGSLVDADGGPVRLTGVPELVTQTNNQGYTNNPLLTPDGEFEVFEYPDKVGDINIKWKLNDTLVHTMTFPVISGAYLEITPMSIDGPYYQTPAELVALVTDEDSNPVEGAFVALTGDSVTGTVGGLTNADGLVRVKTPYPSEDAASLDFSMSYCGGIMESRTVTWVSRNFTPASEITNISLTNKCSEGEAFSTLVTLGMNNRPANTASTLQLYDFGTKTYTDLTASIVNNSTVEFSIPVHATGVHKFALCGSGAYLEFDVEWIVGVYDPIDGMRAHTDGDNAEVGGTGTVTGVLTKEGVRYSTTKVEPLFARRKSDGKVFEGTSDVGGSFSITVEISAKGENRFEIYRRPELILGETWMTGMAIGSIEVGPDANKLMPLGEYPYLPVYVKDTDGKGVPNAEVNVYLKGGDGTSLASDVTDEAGYIDLWPAGRDDEGDLTYVVKFGSKEAEHTMTFTSDTNIPYSLYVYSPRYWKTGEAFRVGGFILNYDNAPIANVTLGGIWLASGATFDFTADVDENGRFEFEVPASTYESGGDTLSIYTTSGYSSSWVTFSENRMTPHHIVWDAPFPTSFVAGQSFTVSGKVVDKDGVTVPISQRLYARFGRSTTKYQNTSDGTFSITLTPPAAGNEVLTFYFNDYGYVGRQIIDIAAS</sequence>
<accession>A0A1Q2U334</accession>
<evidence type="ECO:0000313" key="3">
    <source>
        <dbReference type="Proteomes" id="UP000221243"/>
    </source>
</evidence>
<reference evidence="2 3" key="1">
    <citation type="submission" date="2017-01" db="EMBL/GenBank/DDBJ databases">
        <title>Complete Genome Sequence of Vibrio Parahaemolyticus Bacteriophage pTD1.</title>
        <authorList>
            <person name="Midorikawa Y."/>
            <person name="Sano M."/>
        </authorList>
    </citation>
    <scope>NUCLEOTIDE SEQUENCE [LARGE SCALE GENOMIC DNA]</scope>
    <source>
        <strain evidence="2">PTD1</strain>
    </source>
</reference>
<evidence type="ECO:0000313" key="2">
    <source>
        <dbReference type="EMBL" id="BAW98368.1"/>
    </source>
</evidence>
<dbReference type="RefSeq" id="YP_009599446.1">
    <property type="nucleotide sequence ID" value="NC_041916.1"/>
</dbReference>
<evidence type="ECO:0008006" key="4">
    <source>
        <dbReference type="Google" id="ProtNLM"/>
    </source>
</evidence>
<evidence type="ECO:0000256" key="1">
    <source>
        <dbReference type="SAM" id="MobiDB-lite"/>
    </source>
</evidence>
<dbReference type="EMBL" id="AP017972">
    <property type="protein sequence ID" value="BAW98368.1"/>
    <property type="molecule type" value="Genomic_DNA"/>
</dbReference>
<organism evidence="2 3">
    <name type="scientific">Vibrio phage pTD1</name>
    <dbReference type="NCBI Taxonomy" id="1938577"/>
    <lineage>
        <taxon>Viruses</taxon>
        <taxon>Duplodnaviria</taxon>
        <taxon>Heunggongvirae</taxon>
        <taxon>Uroviricota</taxon>
        <taxon>Caudoviricetes</taxon>
        <taxon>Chimalliviridae</taxon>
        <taxon>Gorgonvirinae</taxon>
        <taxon>Tidunavirus</taxon>
        <taxon>Tidunavirus pTD1</taxon>
    </lineage>
</organism>
<protein>
    <recommendedName>
        <fullName evidence="4">Big-1 domain-containing protein</fullName>
    </recommendedName>
</protein>
<feature type="region of interest" description="Disordered" evidence="1">
    <location>
        <begin position="1"/>
        <end position="21"/>
    </location>
</feature>
<dbReference type="GeneID" id="40075175"/>
<name>A0A1Q2U334_9CAUD</name>
<keyword evidence="3" id="KW-1185">Reference proteome</keyword>
<proteinExistence type="predicted"/>
<dbReference type="KEGG" id="vg:40075175"/>
<dbReference type="Proteomes" id="UP000221243">
    <property type="component" value="Segment"/>
</dbReference>